<sequence>MESSNTKQEEEEQDVNEMILRNVRTPQTDFEVDAAQFAILVEDLLVKENCLKADDHILVEICIELYKTTAEKPTALELAYTHHLLCHAEAGRIIVIQAVCIAAIKWNSLELWSTAVKFFGDNGYISKVAHRWITLATAKFGFEKVKPVILAHLRTTSDTNNATHQDDFATVQWLSLMRNDLCHAIGQAAKDDYDSAMPLCINSSTTQYLQELALRIHENDAFMESPLKRSIISNLVKAALSKLDLKVTMQDGARSNKETSVISSTSSFLITCIRTESMNVTSVLLDELKQAHSADPKANVPSMVATRILIPALLVVDQQLAAQSITFGRLRCIKDIQELACADFMSGIAEIDLSSTSLEPLTELLNMDGGVDAFLTNIPIDPSKMSFDYSHHVLMFLRKGNWVSRITPNSSASEVLDQIVNSYAKNIQDMAKKYGAEQTVRPALGTLVYGWMQLQNYREGNALSVLVLATIPLELKDSLQTNLQRFVTPEVGEWILESDQLYVRKSAYLYRPWGLKQYRKKAWALLDRVAADEEGLKEALGDNYTIIIERLGPRTVAQRATPEDGWSDEAPPLKKRKPS</sequence>
<gene>
    <name evidence="2" type="ORF">PHLGIDRAFT_15126</name>
</gene>
<evidence type="ECO:0000256" key="1">
    <source>
        <dbReference type="SAM" id="MobiDB-lite"/>
    </source>
</evidence>
<protein>
    <submittedName>
        <fullName evidence="2">Uncharacterized protein</fullName>
    </submittedName>
</protein>
<organism evidence="2 3">
    <name type="scientific">Phlebiopsis gigantea (strain 11061_1 CR5-6)</name>
    <name type="common">White-rot fungus</name>
    <name type="synonym">Peniophora gigantea</name>
    <dbReference type="NCBI Taxonomy" id="745531"/>
    <lineage>
        <taxon>Eukaryota</taxon>
        <taxon>Fungi</taxon>
        <taxon>Dikarya</taxon>
        <taxon>Basidiomycota</taxon>
        <taxon>Agaricomycotina</taxon>
        <taxon>Agaricomycetes</taxon>
        <taxon>Polyporales</taxon>
        <taxon>Phanerochaetaceae</taxon>
        <taxon>Phlebiopsis</taxon>
    </lineage>
</organism>
<keyword evidence="3" id="KW-1185">Reference proteome</keyword>
<name>A0A0C3NI50_PHLG1</name>
<evidence type="ECO:0000313" key="2">
    <source>
        <dbReference type="EMBL" id="KIP04559.1"/>
    </source>
</evidence>
<proteinExistence type="predicted"/>
<dbReference type="EMBL" id="KN840570">
    <property type="protein sequence ID" value="KIP04559.1"/>
    <property type="molecule type" value="Genomic_DNA"/>
</dbReference>
<dbReference type="Proteomes" id="UP000053257">
    <property type="component" value="Unassembled WGS sequence"/>
</dbReference>
<accession>A0A0C3NI50</accession>
<reference evidence="2 3" key="1">
    <citation type="journal article" date="2014" name="PLoS Genet.">
        <title>Analysis of the Phlebiopsis gigantea genome, transcriptome and secretome provides insight into its pioneer colonization strategies of wood.</title>
        <authorList>
            <person name="Hori C."/>
            <person name="Ishida T."/>
            <person name="Igarashi K."/>
            <person name="Samejima M."/>
            <person name="Suzuki H."/>
            <person name="Master E."/>
            <person name="Ferreira P."/>
            <person name="Ruiz-Duenas F.J."/>
            <person name="Held B."/>
            <person name="Canessa P."/>
            <person name="Larrondo L.F."/>
            <person name="Schmoll M."/>
            <person name="Druzhinina I.S."/>
            <person name="Kubicek C.P."/>
            <person name="Gaskell J.A."/>
            <person name="Kersten P."/>
            <person name="St John F."/>
            <person name="Glasner J."/>
            <person name="Sabat G."/>
            <person name="Splinter BonDurant S."/>
            <person name="Syed K."/>
            <person name="Yadav J."/>
            <person name="Mgbeahuruike A.C."/>
            <person name="Kovalchuk A."/>
            <person name="Asiegbu F.O."/>
            <person name="Lackner G."/>
            <person name="Hoffmeister D."/>
            <person name="Rencoret J."/>
            <person name="Gutierrez A."/>
            <person name="Sun H."/>
            <person name="Lindquist E."/>
            <person name="Barry K."/>
            <person name="Riley R."/>
            <person name="Grigoriev I.V."/>
            <person name="Henrissat B."/>
            <person name="Kues U."/>
            <person name="Berka R.M."/>
            <person name="Martinez A.T."/>
            <person name="Covert S.F."/>
            <person name="Blanchette R.A."/>
            <person name="Cullen D."/>
        </authorList>
    </citation>
    <scope>NUCLEOTIDE SEQUENCE [LARGE SCALE GENOMIC DNA]</scope>
    <source>
        <strain evidence="2 3">11061_1 CR5-6</strain>
    </source>
</reference>
<evidence type="ECO:0000313" key="3">
    <source>
        <dbReference type="Proteomes" id="UP000053257"/>
    </source>
</evidence>
<dbReference type="AlphaFoldDB" id="A0A0C3NI50"/>
<dbReference type="HOGENOM" id="CLU_470997_0_0_1"/>
<feature type="region of interest" description="Disordered" evidence="1">
    <location>
        <begin position="557"/>
        <end position="579"/>
    </location>
</feature>